<name>A0AAW0F403_9TRYP</name>
<dbReference type="EMBL" id="JAECZO010000002">
    <property type="protein sequence ID" value="KAK7199848.1"/>
    <property type="molecule type" value="Genomic_DNA"/>
</dbReference>
<protein>
    <submittedName>
        <fullName evidence="1">Uncharacterized protein</fullName>
    </submittedName>
</protein>
<dbReference type="Proteomes" id="UP001430356">
    <property type="component" value="Unassembled WGS sequence"/>
</dbReference>
<keyword evidence="2" id="KW-1185">Reference proteome</keyword>
<gene>
    <name evidence="1" type="ORF">NESM_000032600</name>
</gene>
<comment type="caution">
    <text evidence="1">The sequence shown here is derived from an EMBL/GenBank/DDBJ whole genome shotgun (WGS) entry which is preliminary data.</text>
</comment>
<sequence>MQRAPPHDDSCSDGTLTQDPRRRYSTICRDAALCTSLAAQQLQCAEMEGRTRLVCDAITDFQRIVALRVAERHGRWTFFFTDIGPGSGSSCPRCSCSTGDAQHRDDGAKRGAAENRCDGAALRGSCFTSLRDEAELRGQHPPGNLPCRYASEAGARLDRRHQFQQEYGLLLQRIKAASEGIQDSTTR</sequence>
<accession>A0AAW0F403</accession>
<organism evidence="1 2">
    <name type="scientific">Novymonas esmeraldas</name>
    <dbReference type="NCBI Taxonomy" id="1808958"/>
    <lineage>
        <taxon>Eukaryota</taxon>
        <taxon>Discoba</taxon>
        <taxon>Euglenozoa</taxon>
        <taxon>Kinetoplastea</taxon>
        <taxon>Metakinetoplastina</taxon>
        <taxon>Trypanosomatida</taxon>
        <taxon>Trypanosomatidae</taxon>
        <taxon>Novymonas</taxon>
    </lineage>
</organism>
<dbReference type="AlphaFoldDB" id="A0AAW0F403"/>
<evidence type="ECO:0000313" key="2">
    <source>
        <dbReference type="Proteomes" id="UP001430356"/>
    </source>
</evidence>
<proteinExistence type="predicted"/>
<evidence type="ECO:0000313" key="1">
    <source>
        <dbReference type="EMBL" id="KAK7199848.1"/>
    </source>
</evidence>
<reference evidence="1 2" key="1">
    <citation type="journal article" date="2021" name="MBio">
        <title>A New Model Trypanosomatid, Novymonas esmeraldas: Genomic Perception of Its 'Candidatus Pandoraea novymonadis' Endosymbiont.</title>
        <authorList>
            <person name="Zakharova A."/>
            <person name="Saura A."/>
            <person name="Butenko A."/>
            <person name="Podesvova L."/>
            <person name="Warmusova S."/>
            <person name="Kostygov A.Y."/>
            <person name="Nenarokova A."/>
            <person name="Lukes J."/>
            <person name="Opperdoes F.R."/>
            <person name="Yurchenko V."/>
        </authorList>
    </citation>
    <scope>NUCLEOTIDE SEQUENCE [LARGE SCALE GENOMIC DNA]</scope>
    <source>
        <strain evidence="1 2">E262AT.01</strain>
    </source>
</reference>